<dbReference type="GO" id="GO:0005886">
    <property type="term" value="C:plasma membrane"/>
    <property type="evidence" value="ECO:0007669"/>
    <property type="project" value="UniProtKB-SubCell"/>
</dbReference>
<dbReference type="Pfam" id="PF02470">
    <property type="entry name" value="MlaD"/>
    <property type="match status" value="3"/>
</dbReference>
<evidence type="ECO:0000259" key="8">
    <source>
        <dbReference type="Pfam" id="PF02470"/>
    </source>
</evidence>
<organism evidence="9 10">
    <name type="scientific">Pseudooctadecabacter jejudonensis</name>
    <dbReference type="NCBI Taxonomy" id="1391910"/>
    <lineage>
        <taxon>Bacteria</taxon>
        <taxon>Pseudomonadati</taxon>
        <taxon>Pseudomonadota</taxon>
        <taxon>Alphaproteobacteria</taxon>
        <taxon>Rhodobacterales</taxon>
        <taxon>Paracoccaceae</taxon>
        <taxon>Pseudooctadecabacter</taxon>
    </lineage>
</organism>
<dbReference type="InterPro" id="IPR051800">
    <property type="entry name" value="PqiA-PqiB_transport"/>
</dbReference>
<reference evidence="9 10" key="1">
    <citation type="submission" date="2017-03" db="EMBL/GenBank/DDBJ databases">
        <authorList>
            <person name="Afonso C.L."/>
            <person name="Miller P.J."/>
            <person name="Scott M.A."/>
            <person name="Spackman E."/>
            <person name="Goraichik I."/>
            <person name="Dimitrov K.M."/>
            <person name="Suarez D.L."/>
            <person name="Swayne D.E."/>
        </authorList>
    </citation>
    <scope>NUCLEOTIDE SEQUENCE [LARGE SCALE GENOMIC DNA]</scope>
    <source>
        <strain evidence="9 10">CECT 8397</strain>
    </source>
</reference>
<evidence type="ECO:0000256" key="5">
    <source>
        <dbReference type="ARBA" id="ARBA00022989"/>
    </source>
</evidence>
<name>A0A1Y5RK32_9RHOB</name>
<keyword evidence="4 7" id="KW-0812">Transmembrane</keyword>
<evidence type="ECO:0000256" key="7">
    <source>
        <dbReference type="SAM" id="Phobius"/>
    </source>
</evidence>
<feature type="domain" description="Mce/MlaD" evidence="8">
    <location>
        <begin position="163"/>
        <end position="222"/>
    </location>
</feature>
<evidence type="ECO:0000256" key="2">
    <source>
        <dbReference type="ARBA" id="ARBA00022475"/>
    </source>
</evidence>
<evidence type="ECO:0000313" key="10">
    <source>
        <dbReference type="Proteomes" id="UP000193623"/>
    </source>
</evidence>
<dbReference type="PANTHER" id="PTHR30462">
    <property type="entry name" value="INTERMEMBRANE TRANSPORT PROTEIN PQIB-RELATED"/>
    <property type="match status" value="1"/>
</dbReference>
<dbReference type="PANTHER" id="PTHR30462:SF0">
    <property type="entry name" value="INTERMEMBRANE TRANSPORT PROTEIN YEBT"/>
    <property type="match status" value="1"/>
</dbReference>
<sequence length="787" mass="82884">MNDTPPPLQVTEARRSWYQRVSVIWIIPLIAIVISLGVAWQTYANRGPLITITFEDGAGIAKRETELRYRDVTVGVVEDVKFTPDLSAVEAMVRVDTTVAPYLDSSASFWIVQPELTAQGVTGLDTVLSGVYIEGTWDNEPGLPVYRFSGLPTAPLFRSDEGGLEIVLRTPPGGSMTDNSPITFRGIEVGRIGQARISADGNFALAEALIYEPHDRLISSATRFWDISGFSFSVGPSGAEIDFSSVATLLGGGVTFDTFVSGGDPINDGQVFEVHPGENEARNSLFTEAEVETLQVRVIFEQNVSGLTVDAPVEINGLNIGKVQSVLGTINREEFGDDRVRLNVLLAIQPARLGLPDEVTPEAAKNFLERRIQNGLRAQLANASLLTGGLKIVLVQVDDADPAEMEMSIGGLPILPTIESDVSDAAASIEGVLNRVNELPIEELLTSAIDFLNSAEALVGNEDLQQTPADIRALVGNINGVVGSDEAQTLLVTLNSAVTQFEQLLVDVETAELAARLADALDATSTAATTLTTQTNGLPDLIDQITALATKAEALPLEALTAEITDVATATATLLEGDGAQELPGILGGALGEVEAALRDLRAGGTVENLNAALVSTQEAAATVTASAEGLPALVEQLEAVATKARNLPLEDLTLELTELAEATTALVDSDAARALPADLSAALAEVNATLQELRQGGAVANLNATLGSARDAAGAVEQATADLPALAARMRAVLDQAGRTIAGYDQGQTLSRDVESTLRDIQNAANALESLARTIERNPSALIRGR</sequence>
<feature type="domain" description="Mce/MlaD" evidence="8">
    <location>
        <begin position="301"/>
        <end position="392"/>
    </location>
</feature>
<evidence type="ECO:0000256" key="4">
    <source>
        <dbReference type="ARBA" id="ARBA00022692"/>
    </source>
</evidence>
<evidence type="ECO:0000313" key="9">
    <source>
        <dbReference type="EMBL" id="SLN18225.1"/>
    </source>
</evidence>
<feature type="domain" description="Mce/MlaD" evidence="8">
    <location>
        <begin position="47"/>
        <end position="117"/>
    </location>
</feature>
<dbReference type="EMBL" id="FWFT01000001">
    <property type="protein sequence ID" value="SLN18225.1"/>
    <property type="molecule type" value="Genomic_DNA"/>
</dbReference>
<gene>
    <name evidence="9" type="primary">pqiB</name>
    <name evidence="9" type="ORF">PSJ8397_00583</name>
</gene>
<dbReference type="InterPro" id="IPR003399">
    <property type="entry name" value="Mce/MlaD"/>
</dbReference>
<protein>
    <submittedName>
        <fullName evidence="9">Paraquat-inducible protein B</fullName>
    </submittedName>
</protein>
<feature type="transmembrane region" description="Helical" evidence="7">
    <location>
        <begin position="21"/>
        <end position="40"/>
    </location>
</feature>
<proteinExistence type="predicted"/>
<dbReference type="Proteomes" id="UP000193623">
    <property type="component" value="Unassembled WGS sequence"/>
</dbReference>
<keyword evidence="5 7" id="KW-1133">Transmembrane helix</keyword>
<evidence type="ECO:0000256" key="6">
    <source>
        <dbReference type="ARBA" id="ARBA00023136"/>
    </source>
</evidence>
<keyword evidence="3" id="KW-0997">Cell inner membrane</keyword>
<evidence type="ECO:0000256" key="1">
    <source>
        <dbReference type="ARBA" id="ARBA00004533"/>
    </source>
</evidence>
<dbReference type="RefSeq" id="WP_085863031.1">
    <property type="nucleotide sequence ID" value="NZ_FWFT01000001.1"/>
</dbReference>
<accession>A0A1Y5RK32</accession>
<dbReference type="AlphaFoldDB" id="A0A1Y5RK32"/>
<comment type="subcellular location">
    <subcellularLocation>
        <location evidence="1">Cell inner membrane</location>
    </subcellularLocation>
</comment>
<keyword evidence="10" id="KW-1185">Reference proteome</keyword>
<dbReference type="OrthoDB" id="9806984at2"/>
<keyword evidence="2" id="KW-1003">Cell membrane</keyword>
<keyword evidence="6 7" id="KW-0472">Membrane</keyword>
<evidence type="ECO:0000256" key="3">
    <source>
        <dbReference type="ARBA" id="ARBA00022519"/>
    </source>
</evidence>